<feature type="domain" description="Large ribosomal subunit protein bL25 beta" evidence="8">
    <location>
        <begin position="114"/>
        <end position="200"/>
    </location>
</feature>
<accession>A0A1G1V563</accession>
<dbReference type="InterPro" id="IPR020930">
    <property type="entry name" value="Ribosomal_uL5_bac-type"/>
</dbReference>
<feature type="compositionally biased region" description="Basic and acidic residues" evidence="6">
    <location>
        <begin position="232"/>
        <end position="245"/>
    </location>
</feature>
<name>A0A1G1V563_9BACT</name>
<comment type="caution">
    <text evidence="9">The sequence shown here is derived from an EMBL/GenBank/DDBJ whole genome shotgun (WGS) entry which is preliminary data.</text>
</comment>
<evidence type="ECO:0000256" key="1">
    <source>
        <dbReference type="ARBA" id="ARBA00022730"/>
    </source>
</evidence>
<dbReference type="InterPro" id="IPR029751">
    <property type="entry name" value="Ribosomal_L25_dom"/>
</dbReference>
<evidence type="ECO:0000313" key="10">
    <source>
        <dbReference type="Proteomes" id="UP000178319"/>
    </source>
</evidence>
<dbReference type="GO" id="GO:0006412">
    <property type="term" value="P:translation"/>
    <property type="evidence" value="ECO:0007669"/>
    <property type="project" value="UniProtKB-UniRule"/>
</dbReference>
<comment type="subunit">
    <text evidence="5">Part of the 50S ribosomal subunit; part of the 5S rRNA/L5/L18/L25 subcomplex. Contacts the 5S rRNA. Binds to the 5S rRNA independently of L5 and L18.</text>
</comment>
<evidence type="ECO:0000313" key="9">
    <source>
        <dbReference type="EMBL" id="OGY10520.1"/>
    </source>
</evidence>
<dbReference type="InterPro" id="IPR001021">
    <property type="entry name" value="Ribosomal_bL25_long"/>
</dbReference>
<dbReference type="EMBL" id="MHBZ01000033">
    <property type="protein sequence ID" value="OGY10520.1"/>
    <property type="molecule type" value="Genomic_DNA"/>
</dbReference>
<dbReference type="CDD" id="cd00495">
    <property type="entry name" value="Ribosomal_L25_TL5_CTC"/>
    <property type="match status" value="1"/>
</dbReference>
<protein>
    <recommendedName>
        <fullName evidence="5">Large ribosomal subunit protein bL25</fullName>
    </recommendedName>
    <alternativeName>
        <fullName evidence="5">General stress protein CTC</fullName>
    </alternativeName>
</protein>
<evidence type="ECO:0000256" key="6">
    <source>
        <dbReference type="SAM" id="MobiDB-lite"/>
    </source>
</evidence>
<evidence type="ECO:0000256" key="3">
    <source>
        <dbReference type="ARBA" id="ARBA00022980"/>
    </source>
</evidence>
<keyword evidence="1 5" id="KW-0699">rRNA-binding</keyword>
<proteinExistence type="inferred from homology"/>
<dbReference type="Pfam" id="PF14693">
    <property type="entry name" value="Ribosomal_TL5_C"/>
    <property type="match status" value="1"/>
</dbReference>
<feature type="domain" description="Large ribosomal subunit protein bL25 L25" evidence="7">
    <location>
        <begin position="21"/>
        <end position="106"/>
    </location>
</feature>
<dbReference type="GO" id="GO:0003735">
    <property type="term" value="F:structural constituent of ribosome"/>
    <property type="evidence" value="ECO:0007669"/>
    <property type="project" value="InterPro"/>
</dbReference>
<keyword evidence="3 5" id="KW-0689">Ribosomal protein</keyword>
<dbReference type="Gene3D" id="2.170.120.20">
    <property type="entry name" value="Ribosomal protein L25, beta domain"/>
    <property type="match status" value="1"/>
</dbReference>
<gene>
    <name evidence="5" type="primary">rplY</name>
    <name evidence="5" type="synonym">ctc</name>
    <name evidence="9" type="ORF">A3D26_00270</name>
</gene>
<dbReference type="Pfam" id="PF01386">
    <property type="entry name" value="Ribosomal_L25p"/>
    <property type="match status" value="1"/>
</dbReference>
<evidence type="ECO:0000256" key="5">
    <source>
        <dbReference type="HAMAP-Rule" id="MF_01334"/>
    </source>
</evidence>
<dbReference type="Proteomes" id="UP000178319">
    <property type="component" value="Unassembled WGS sequence"/>
</dbReference>
<dbReference type="NCBIfam" id="TIGR00731">
    <property type="entry name" value="bL25_bact_ctc"/>
    <property type="match status" value="1"/>
</dbReference>
<dbReference type="InterPro" id="IPR037121">
    <property type="entry name" value="Ribosomal_bL25_C"/>
</dbReference>
<sequence length="245" mass="26380">MAKTVKQKSTGPLIPGSSYSLAAENRVVLGRKVKQLRRKGILPANITGKHIDSISVQLRLDEFNKVFSGAGETGLVSLELEGKLHPVLIHEIHWDPVYGIPLHADFLEVNLSEKVVATVPIEIIGESPAVQAEEGVLVQQMHEVEVEALPAELPEKIEVDISGLAAVDDAVKVGDLKVDRSKVEVKEEDPERIVVSIAAPAKEEVIEEAPAAEGEVGEGEKVEGETPAEGGEETKEGVEEKSEEE</sequence>
<dbReference type="STRING" id="1797516.A3D26_00270"/>
<dbReference type="SUPFAM" id="SSF50715">
    <property type="entry name" value="Ribosomal protein L25-like"/>
    <property type="match status" value="1"/>
</dbReference>
<keyword evidence="2 5" id="KW-0694">RNA-binding</keyword>
<evidence type="ECO:0000259" key="7">
    <source>
        <dbReference type="Pfam" id="PF01386"/>
    </source>
</evidence>
<organism evidence="9 10">
    <name type="scientific">Candidatus Blackburnbacteria bacterium RIFCSPHIGHO2_02_FULL_44_20</name>
    <dbReference type="NCBI Taxonomy" id="1797516"/>
    <lineage>
        <taxon>Bacteria</taxon>
        <taxon>Candidatus Blackburniibacteriota</taxon>
    </lineage>
</organism>
<keyword evidence="4 5" id="KW-0687">Ribonucleoprotein</keyword>
<dbReference type="InterPro" id="IPR020057">
    <property type="entry name" value="Ribosomal_bL25_b-dom"/>
</dbReference>
<dbReference type="PANTHER" id="PTHR33284:SF1">
    <property type="entry name" value="RIBOSOMAL PROTEIN L25_GLN-TRNA SYNTHETASE, ANTI-CODON-BINDING DOMAIN-CONTAINING PROTEIN"/>
    <property type="match status" value="1"/>
</dbReference>
<dbReference type="GO" id="GO:0022625">
    <property type="term" value="C:cytosolic large ribosomal subunit"/>
    <property type="evidence" value="ECO:0007669"/>
    <property type="project" value="TreeGrafter"/>
</dbReference>
<evidence type="ECO:0000256" key="2">
    <source>
        <dbReference type="ARBA" id="ARBA00022884"/>
    </source>
</evidence>
<dbReference type="PANTHER" id="PTHR33284">
    <property type="entry name" value="RIBOSOMAL PROTEIN L25/GLN-TRNA SYNTHETASE, ANTI-CODON-BINDING DOMAIN-CONTAINING PROTEIN"/>
    <property type="match status" value="1"/>
</dbReference>
<dbReference type="InterPro" id="IPR020056">
    <property type="entry name" value="Rbsml_bL25/Gln-tRNA_synth_N"/>
</dbReference>
<dbReference type="GO" id="GO:0008097">
    <property type="term" value="F:5S rRNA binding"/>
    <property type="evidence" value="ECO:0007669"/>
    <property type="project" value="InterPro"/>
</dbReference>
<comment type="function">
    <text evidence="5">This is one of the proteins that binds to the 5S RNA in the ribosome where it forms part of the central protuberance.</text>
</comment>
<dbReference type="HAMAP" id="MF_01334">
    <property type="entry name" value="Ribosomal_bL25_CTC"/>
    <property type="match status" value="1"/>
</dbReference>
<reference evidence="9 10" key="1">
    <citation type="journal article" date="2016" name="Nat. Commun.">
        <title>Thousands of microbial genomes shed light on interconnected biogeochemical processes in an aquifer system.</title>
        <authorList>
            <person name="Anantharaman K."/>
            <person name="Brown C.T."/>
            <person name="Hug L.A."/>
            <person name="Sharon I."/>
            <person name="Castelle C.J."/>
            <person name="Probst A.J."/>
            <person name="Thomas B.C."/>
            <person name="Singh A."/>
            <person name="Wilkins M.J."/>
            <person name="Karaoz U."/>
            <person name="Brodie E.L."/>
            <person name="Williams K.H."/>
            <person name="Hubbard S.S."/>
            <person name="Banfield J.F."/>
        </authorList>
    </citation>
    <scope>NUCLEOTIDE SEQUENCE [LARGE SCALE GENOMIC DNA]</scope>
</reference>
<evidence type="ECO:0000259" key="8">
    <source>
        <dbReference type="Pfam" id="PF14693"/>
    </source>
</evidence>
<dbReference type="AlphaFoldDB" id="A0A1G1V563"/>
<dbReference type="Gene3D" id="2.40.240.10">
    <property type="entry name" value="Ribosomal Protein L25, Chain P"/>
    <property type="match status" value="1"/>
</dbReference>
<dbReference type="InterPro" id="IPR011035">
    <property type="entry name" value="Ribosomal_bL25/Gln-tRNA_synth"/>
</dbReference>
<feature type="region of interest" description="Disordered" evidence="6">
    <location>
        <begin position="205"/>
        <end position="245"/>
    </location>
</feature>
<comment type="similarity">
    <text evidence="5">Belongs to the bacterial ribosomal protein bL25 family. CTC subfamily.</text>
</comment>
<evidence type="ECO:0000256" key="4">
    <source>
        <dbReference type="ARBA" id="ARBA00023274"/>
    </source>
</evidence>